<dbReference type="GeneID" id="86858304"/>
<dbReference type="InterPro" id="IPR037914">
    <property type="entry name" value="SpoVT-AbrB_sf"/>
</dbReference>
<dbReference type="AlphaFoldDB" id="A0A9Q4H5E5"/>
<dbReference type="RefSeq" id="WP_013669978.1">
    <property type="nucleotide sequence ID" value="NZ_CAJHLJ010000004.1"/>
</dbReference>
<evidence type="ECO:0000313" key="1">
    <source>
        <dbReference type="EMBL" id="MCY3087886.1"/>
    </source>
</evidence>
<protein>
    <submittedName>
        <fullName evidence="1">AbrB/MazE/SpoVT family DNA-binding domain-containing protein</fullName>
    </submittedName>
</protein>
<keyword evidence="1" id="KW-0238">DNA-binding</keyword>
<dbReference type="EMBL" id="JAOTMY010000003">
    <property type="protein sequence ID" value="MCY3087886.1"/>
    <property type="molecule type" value="Genomic_DNA"/>
</dbReference>
<dbReference type="GO" id="GO:0003677">
    <property type="term" value="F:DNA binding"/>
    <property type="evidence" value="ECO:0007669"/>
    <property type="project" value="UniProtKB-KW"/>
</dbReference>
<reference evidence="1" key="1">
    <citation type="submission" date="2022-09" db="EMBL/GenBank/DDBJ databases">
        <title>Aerococcus urinae taxonomy study.</title>
        <authorList>
            <person name="Christensen J."/>
            <person name="Senneby E."/>
        </authorList>
    </citation>
    <scope>NUCLEOTIDE SEQUENCE</scope>
    <source>
        <strain evidence="1">LUND-41-B12</strain>
    </source>
</reference>
<organism evidence="1 2">
    <name type="scientific">Aerococcus mictus</name>
    <dbReference type="NCBI Taxonomy" id="2976810"/>
    <lineage>
        <taxon>Bacteria</taxon>
        <taxon>Bacillati</taxon>
        <taxon>Bacillota</taxon>
        <taxon>Bacilli</taxon>
        <taxon>Lactobacillales</taxon>
        <taxon>Aerococcaceae</taxon>
        <taxon>Aerococcus</taxon>
    </lineage>
</organism>
<proteinExistence type="predicted"/>
<comment type="caution">
    <text evidence="1">The sequence shown here is derived from an EMBL/GenBank/DDBJ whole genome shotgun (WGS) entry which is preliminary data.</text>
</comment>
<accession>A0A9Q4H5E5</accession>
<name>A0A9Q4H5E5_9LACT</name>
<sequence length="72" mass="8114">MEVKVRQVGSSMVVTVPSYFNIAEGKKFSVECLDNGAIVYTPVKENIFENPDILKFADDCKQTDLLLEEDIE</sequence>
<dbReference type="NCBIfam" id="NF047400">
    <property type="entry name" value="MazE_PemI_antitoxin"/>
    <property type="match status" value="1"/>
</dbReference>
<evidence type="ECO:0000313" key="2">
    <source>
        <dbReference type="Proteomes" id="UP001069047"/>
    </source>
</evidence>
<dbReference type="Proteomes" id="UP001069047">
    <property type="component" value="Unassembled WGS sequence"/>
</dbReference>
<gene>
    <name evidence="1" type="ORF">ODY61_07180</name>
</gene>
<dbReference type="SUPFAM" id="SSF89447">
    <property type="entry name" value="AbrB/MazE/MraZ-like"/>
    <property type="match status" value="1"/>
</dbReference>